<dbReference type="PANTHER" id="PTHR35347">
    <property type="entry name" value="COILED-COIL DOMAIN-CONTAINING PROTEIN 175"/>
    <property type="match status" value="1"/>
</dbReference>
<accession>A0AAN7NBR5</accession>
<sequence length="818" mass="95095">MLRPGPSATALSSSAVAPAALSRLQSLEKHLKNEDSAFSGEIVQCLEDTIAAIKELEEIRRHTLECLEEETIKNSNLRFRMRNFPGEIIAEMTALVTAARESSAAKINQLQSALKSIADEIELLYEKQTLCERQNAALEEQEYLRTQYKERVDLLNERMATKVNTNALLIETCDKTRDTEREIIRTKAALAELKEKIAEKMSKLEKEKEECDKMKREMKKILDIQEAKTSKKKHEFENLNIKFLDLQHLISLNSTAIFNEEILIAKLKEKSKQLEKNLEFKKTDMLALSEKKIQLDSELLLLQSKIAQEKEDFDRELEKSKEDLRNAKCLNKKLKLENKAVRQKYEQGLEEQQHWAVKRDEMVGKLGKLSVVLDEKLEFLANRMIEKKNLEKEIENLEDSLLNNKESYAEELASLKQDLKTENKTRVMLQWKLLYLAKQRKLFFSEEENINRKVNERIEAGKKRHAELLLEIEDLEKELFQSENQVKTLSEEASKRENYYRNYNEDFTNKIKCLENDIKTATENLLKKDQELNISRLTLEETQSETEEKYRQYEELRKSFLEKKDEEAQVKRAIQQSIKTTGKLKEDMLELRNELRIKRIAAIGQLKNHTESMKLLERDIYEINRKLDIVNTENCRFKLCNAQIKEDIFAMASEAENHKSATAKILNDLAVLHGHLLKGWSEESLIQKEFLENEQEILNTVTALTTKIQQREEKIGDINSRLQNKLEGLNSLFDKKSRMDDQCMFISVIRRELTEQASSNSLKHGADMERADGVADEQRNNCCNAALEQGSDMLQQCAGTVEGEREIYYCFANAKSKR</sequence>
<dbReference type="PANTHER" id="PTHR35347:SF1">
    <property type="entry name" value="COILED-COIL DOMAIN-CONTAINING PROTEIN 175"/>
    <property type="match status" value="1"/>
</dbReference>
<evidence type="ECO:0000256" key="1">
    <source>
        <dbReference type="SAM" id="Coils"/>
    </source>
</evidence>
<keyword evidence="1" id="KW-0175">Coiled coil</keyword>
<feature type="coiled-coil region" evidence="1">
    <location>
        <begin position="257"/>
        <end position="351"/>
    </location>
</feature>
<reference evidence="2 3" key="1">
    <citation type="journal article" date="2023" name="J. Hered.">
        <title>Chromosome-level genome of the wood stork (Mycteria americana) provides insight into avian chromosome evolution.</title>
        <authorList>
            <person name="Flamio R. Jr."/>
            <person name="Ramstad K.M."/>
        </authorList>
    </citation>
    <scope>NUCLEOTIDE SEQUENCE [LARGE SCALE GENOMIC DNA]</scope>
    <source>
        <strain evidence="2">JAX WOST 10</strain>
    </source>
</reference>
<dbReference type="AlphaFoldDB" id="A0AAN7NBR5"/>
<dbReference type="Proteomes" id="UP001333110">
    <property type="component" value="Unassembled WGS sequence"/>
</dbReference>
<name>A0AAN7NBR5_MYCAM</name>
<evidence type="ECO:0000313" key="2">
    <source>
        <dbReference type="EMBL" id="KAK4822732.1"/>
    </source>
</evidence>
<evidence type="ECO:0000313" key="3">
    <source>
        <dbReference type="Proteomes" id="UP001333110"/>
    </source>
</evidence>
<feature type="coiled-coil region" evidence="1">
    <location>
        <begin position="458"/>
        <end position="559"/>
    </location>
</feature>
<protein>
    <recommendedName>
        <fullName evidence="4">Coiled-coil domain-containing protein 175</fullName>
    </recommendedName>
</protein>
<dbReference type="InterPro" id="IPR038834">
    <property type="entry name" value="CCDC175"/>
</dbReference>
<dbReference type="EMBL" id="JAUNZN010000004">
    <property type="protein sequence ID" value="KAK4822732.1"/>
    <property type="molecule type" value="Genomic_DNA"/>
</dbReference>
<organism evidence="2 3">
    <name type="scientific">Mycteria americana</name>
    <name type="common">Wood stork</name>
    <dbReference type="NCBI Taxonomy" id="33587"/>
    <lineage>
        <taxon>Eukaryota</taxon>
        <taxon>Metazoa</taxon>
        <taxon>Chordata</taxon>
        <taxon>Craniata</taxon>
        <taxon>Vertebrata</taxon>
        <taxon>Euteleostomi</taxon>
        <taxon>Archelosauria</taxon>
        <taxon>Archosauria</taxon>
        <taxon>Dinosauria</taxon>
        <taxon>Saurischia</taxon>
        <taxon>Theropoda</taxon>
        <taxon>Coelurosauria</taxon>
        <taxon>Aves</taxon>
        <taxon>Neognathae</taxon>
        <taxon>Neoaves</taxon>
        <taxon>Aequornithes</taxon>
        <taxon>Ciconiiformes</taxon>
        <taxon>Ciconiidae</taxon>
        <taxon>Mycteria</taxon>
    </lineage>
</organism>
<proteinExistence type="predicted"/>
<keyword evidence="3" id="KW-1185">Reference proteome</keyword>
<comment type="caution">
    <text evidence="2">The sequence shown here is derived from an EMBL/GenBank/DDBJ whole genome shotgun (WGS) entry which is preliminary data.</text>
</comment>
<gene>
    <name evidence="2" type="ORF">QYF61_019729</name>
</gene>
<feature type="coiled-coil region" evidence="1">
    <location>
        <begin position="380"/>
        <end position="425"/>
    </location>
</feature>
<evidence type="ECO:0008006" key="4">
    <source>
        <dbReference type="Google" id="ProtNLM"/>
    </source>
</evidence>
<feature type="coiled-coil region" evidence="1">
    <location>
        <begin position="107"/>
        <end position="224"/>
    </location>
</feature>